<sequence>MSTQQAKFNQHHWSPESYSATRLGHSLLVSSLYLLSWGAYKVEVYVSVT</sequence>
<evidence type="ECO:0000313" key="2">
    <source>
        <dbReference type="Proteomes" id="UP000294847"/>
    </source>
</evidence>
<dbReference type="AlphaFoldDB" id="A0A4V1C6A6"/>
<organism evidence="1 2">
    <name type="scientific">Pyricularia oryzae</name>
    <name type="common">Rice blast fungus</name>
    <name type="synonym">Magnaporthe oryzae</name>
    <dbReference type="NCBI Taxonomy" id="318829"/>
    <lineage>
        <taxon>Eukaryota</taxon>
        <taxon>Fungi</taxon>
        <taxon>Dikarya</taxon>
        <taxon>Ascomycota</taxon>
        <taxon>Pezizomycotina</taxon>
        <taxon>Sordariomycetes</taxon>
        <taxon>Sordariomycetidae</taxon>
        <taxon>Magnaporthales</taxon>
        <taxon>Pyriculariaceae</taxon>
        <taxon>Pyricularia</taxon>
    </lineage>
</organism>
<name>A0A4V1C6A6_PYROR</name>
<evidence type="ECO:0000313" key="1">
    <source>
        <dbReference type="EMBL" id="QBZ59215.1"/>
    </source>
</evidence>
<reference evidence="1 2" key="1">
    <citation type="journal article" date="2019" name="Mol. Biol. Evol.">
        <title>Blast fungal genomes show frequent chromosomal changes, gene gains and losses, and effector gene turnover.</title>
        <authorList>
            <person name="Gomez Luciano L.B."/>
            <person name="Jason Tsai I."/>
            <person name="Chuma I."/>
            <person name="Tosa Y."/>
            <person name="Chen Y.H."/>
            <person name="Li J.Y."/>
            <person name="Li M.Y."/>
            <person name="Jade Lu M.Y."/>
            <person name="Nakayashiki H."/>
            <person name="Li W.H."/>
        </authorList>
    </citation>
    <scope>NUCLEOTIDE SEQUENCE [LARGE SCALE GENOMIC DNA]</scope>
    <source>
        <strain evidence="1">MZ5-1-6</strain>
    </source>
</reference>
<dbReference type="EMBL" id="CP034206">
    <property type="protein sequence ID" value="QBZ59215.1"/>
    <property type="molecule type" value="Genomic_DNA"/>
</dbReference>
<dbReference type="Proteomes" id="UP000294847">
    <property type="component" value="Chromosome 3"/>
</dbReference>
<accession>A0A4V1C6A6</accession>
<protein>
    <submittedName>
        <fullName evidence="1">Uncharacterized protein</fullName>
    </submittedName>
</protein>
<dbReference type="VEuPathDB" id="FungiDB:M_BR32_EuGene_00047121"/>
<proteinExistence type="predicted"/>
<gene>
    <name evidence="1" type="ORF">PoMZ_04176</name>
</gene>